<protein>
    <submittedName>
        <fullName evidence="1">Uncharacterized protein</fullName>
    </submittedName>
</protein>
<reference evidence="1" key="2">
    <citation type="submission" date="2023-01" db="EMBL/GenBank/DDBJ databases">
        <authorList>
            <person name="Sun Q."/>
            <person name="Evtushenko L."/>
        </authorList>
    </citation>
    <scope>NUCLEOTIDE SEQUENCE</scope>
    <source>
        <strain evidence="1">VKM B-1499</strain>
    </source>
</reference>
<comment type="caution">
    <text evidence="1">The sequence shown here is derived from an EMBL/GenBank/DDBJ whole genome shotgun (WGS) entry which is preliminary data.</text>
</comment>
<reference evidence="1" key="1">
    <citation type="journal article" date="2014" name="Int. J. Syst. Evol. Microbiol.">
        <title>Complete genome of a new Firmicutes species belonging to the dominant human colonic microbiota ('Ruminococcus bicirculans') reveals two chromosomes and a selective capacity to utilize plant glucans.</title>
        <authorList>
            <consortium name="NISC Comparative Sequencing Program"/>
            <person name="Wegmann U."/>
            <person name="Louis P."/>
            <person name="Goesmann A."/>
            <person name="Henrissat B."/>
            <person name="Duncan S.H."/>
            <person name="Flint H.J."/>
        </authorList>
    </citation>
    <scope>NUCLEOTIDE SEQUENCE</scope>
    <source>
        <strain evidence="1">VKM B-1499</strain>
    </source>
</reference>
<proteinExistence type="predicted"/>
<dbReference type="RefSeq" id="WP_271166074.1">
    <property type="nucleotide sequence ID" value="NZ_BSFD01000011.1"/>
</dbReference>
<dbReference type="EMBL" id="BSFD01000011">
    <property type="protein sequence ID" value="GLK49902.1"/>
    <property type="molecule type" value="Genomic_DNA"/>
</dbReference>
<name>A0ABQ5TCP6_9CAUL</name>
<keyword evidence="2" id="KW-1185">Reference proteome</keyword>
<dbReference type="Proteomes" id="UP001143509">
    <property type="component" value="Unassembled WGS sequence"/>
</dbReference>
<evidence type="ECO:0000313" key="1">
    <source>
        <dbReference type="EMBL" id="GLK49902.1"/>
    </source>
</evidence>
<organism evidence="1 2">
    <name type="scientific">Brevundimonas intermedia</name>
    <dbReference type="NCBI Taxonomy" id="74315"/>
    <lineage>
        <taxon>Bacteria</taxon>
        <taxon>Pseudomonadati</taxon>
        <taxon>Pseudomonadota</taxon>
        <taxon>Alphaproteobacteria</taxon>
        <taxon>Caulobacterales</taxon>
        <taxon>Caulobacteraceae</taxon>
        <taxon>Brevundimonas</taxon>
    </lineage>
</organism>
<accession>A0ABQ5TCP6</accession>
<evidence type="ECO:0000313" key="2">
    <source>
        <dbReference type="Proteomes" id="UP001143509"/>
    </source>
</evidence>
<sequence length="64" mass="6917">MSADYRVAVELTADDLLAINNALNEVCHGPAALAEWEFQTRIGVDRSTAKATLDRIGSELEKVG</sequence>
<gene>
    <name evidence="1" type="ORF">GCM10017620_28760</name>
</gene>